<evidence type="ECO:0000313" key="3">
    <source>
        <dbReference type="Proteomes" id="UP000294830"/>
    </source>
</evidence>
<name>A0A4R2EKA3_9BACT</name>
<dbReference type="Pfam" id="PF26610">
    <property type="entry name" value="YbbD_head"/>
    <property type="match status" value="1"/>
</dbReference>
<evidence type="ECO:0000259" key="1">
    <source>
        <dbReference type="Pfam" id="PF26610"/>
    </source>
</evidence>
<dbReference type="Proteomes" id="UP000294830">
    <property type="component" value="Unassembled WGS sequence"/>
</dbReference>
<dbReference type="RefSeq" id="WP_131839232.1">
    <property type="nucleotide sequence ID" value="NZ_SLWB01000007.1"/>
</dbReference>
<dbReference type="AlphaFoldDB" id="A0A4R2EKA3"/>
<gene>
    <name evidence="2" type="ORF">CLV25_10751</name>
</gene>
<accession>A0A4R2EKA3</accession>
<reference evidence="2 3" key="1">
    <citation type="submission" date="2019-03" db="EMBL/GenBank/DDBJ databases">
        <title>Genomic Encyclopedia of Archaeal and Bacterial Type Strains, Phase II (KMG-II): from individual species to whole genera.</title>
        <authorList>
            <person name="Goeker M."/>
        </authorList>
    </citation>
    <scope>NUCLEOTIDE SEQUENCE [LARGE SCALE GENOMIC DNA]</scope>
    <source>
        <strain evidence="2 3">RL-C</strain>
    </source>
</reference>
<dbReference type="OrthoDB" id="9844279at2"/>
<dbReference type="InterPro" id="IPR058827">
    <property type="entry name" value="YbbD_head"/>
</dbReference>
<protein>
    <recommendedName>
        <fullName evidence="1">YbbD head domain-containing protein</fullName>
    </recommendedName>
</protein>
<dbReference type="EMBL" id="SLWB01000007">
    <property type="protein sequence ID" value="TCN67592.1"/>
    <property type="molecule type" value="Genomic_DNA"/>
</dbReference>
<evidence type="ECO:0000313" key="2">
    <source>
        <dbReference type="EMBL" id="TCN67592.1"/>
    </source>
</evidence>
<organism evidence="2 3">
    <name type="scientific">Acetobacteroides hydrogenigenes</name>
    <dbReference type="NCBI Taxonomy" id="979970"/>
    <lineage>
        <taxon>Bacteria</taxon>
        <taxon>Pseudomonadati</taxon>
        <taxon>Bacteroidota</taxon>
        <taxon>Bacteroidia</taxon>
        <taxon>Bacteroidales</taxon>
        <taxon>Rikenellaceae</taxon>
        <taxon>Acetobacteroides</taxon>
    </lineage>
</organism>
<proteinExistence type="predicted"/>
<comment type="caution">
    <text evidence="2">The sequence shown here is derived from an EMBL/GenBank/DDBJ whole genome shotgun (WGS) entry which is preliminary data.</text>
</comment>
<sequence length="145" mass="16848">MKWFLIPFLASLFSVFVLMALFITNDEEILRTYDNLSKANEDGLVKDGLIPTSINPTATKISISFMPDSTRAYISFRYKGKYPLDANKWIYSINENVQSMFCKARRHFNRQVFEGSLSYFELQDNCGHRMYLAIDKDSRVAYLAQ</sequence>
<keyword evidence="3" id="KW-1185">Reference proteome</keyword>
<feature type="domain" description="YbbD head" evidence="1">
    <location>
        <begin position="31"/>
        <end position="76"/>
    </location>
</feature>